<sequence length="274" mass="29668">MPGSAELGEGSWLPQCTPEDRTSPEPGDLIEIFRGAFEHWAVYVGKGYVVHLTSPSEAAGPSVNGLGSVLGNRAIVKKELLSVVAGGDKHRVSDKNDNKYEPLPPDKIVQQAEKMVGTYVPYSLTNNNCEHFVNKLRYGVSLSDQVCPQPVSPSLVPDHSPADRGWAPAEGWQCNLTWTLPLIGGEAAGPSVNGLGSVLGNRAIVKKELLSVVAGGDKHRVNNKNDNKYEPLPPDKIVQQAEKMVGTYVPYSLTNNNCEHFVNKLRYGVSLSDQ</sequence>
<dbReference type="GO" id="GO:0004623">
    <property type="term" value="F:phospholipase A2 activity"/>
    <property type="evidence" value="ECO:0007669"/>
    <property type="project" value="TreeGrafter"/>
</dbReference>
<name>A0A5E4D951_MARMO</name>
<dbReference type="EMBL" id="CABDUW010005052">
    <property type="protein sequence ID" value="VTJ90773.1"/>
    <property type="molecule type" value="Genomic_DNA"/>
</dbReference>
<feature type="region of interest" description="Disordered" evidence="5">
    <location>
        <begin position="1"/>
        <end position="25"/>
    </location>
</feature>
<dbReference type="Pfam" id="PF04970">
    <property type="entry name" value="LRAT"/>
    <property type="match status" value="2"/>
</dbReference>
<dbReference type="GO" id="GO:0070292">
    <property type="term" value="P:N-acylphosphatidylethanolamine metabolic process"/>
    <property type="evidence" value="ECO:0007669"/>
    <property type="project" value="TreeGrafter"/>
</dbReference>
<evidence type="ECO:0000256" key="5">
    <source>
        <dbReference type="SAM" id="MobiDB-lite"/>
    </source>
</evidence>
<evidence type="ECO:0000256" key="4">
    <source>
        <dbReference type="ARBA" id="ARBA00023098"/>
    </source>
</evidence>
<reference evidence="7" key="1">
    <citation type="submission" date="2019-04" db="EMBL/GenBank/DDBJ databases">
        <authorList>
            <person name="Alioto T."/>
            <person name="Alioto T."/>
        </authorList>
    </citation>
    <scope>NUCLEOTIDE SEQUENCE [LARGE SCALE GENOMIC DNA]</scope>
</reference>
<dbReference type="GO" id="GO:0016410">
    <property type="term" value="F:N-acyltransferase activity"/>
    <property type="evidence" value="ECO:0007669"/>
    <property type="project" value="TreeGrafter"/>
</dbReference>
<feature type="domain" description="LRAT" evidence="6">
    <location>
        <begin position="29"/>
        <end position="145"/>
    </location>
</feature>
<dbReference type="PROSITE" id="PS51934">
    <property type="entry name" value="LRAT"/>
    <property type="match status" value="2"/>
</dbReference>
<evidence type="ECO:0000256" key="1">
    <source>
        <dbReference type="ARBA" id="ARBA00007824"/>
    </source>
</evidence>
<evidence type="ECO:0000259" key="6">
    <source>
        <dbReference type="PROSITE" id="PS51934"/>
    </source>
</evidence>
<keyword evidence="3" id="KW-0378">Hydrolase</keyword>
<dbReference type="AlphaFoldDB" id="A0A5E4D951"/>
<evidence type="ECO:0000313" key="7">
    <source>
        <dbReference type="EMBL" id="VTJ90773.1"/>
    </source>
</evidence>
<dbReference type="GO" id="GO:0008970">
    <property type="term" value="F:phospholipase A1 activity"/>
    <property type="evidence" value="ECO:0007669"/>
    <property type="project" value="TreeGrafter"/>
</dbReference>
<evidence type="ECO:0000313" key="8">
    <source>
        <dbReference type="Proteomes" id="UP000335636"/>
    </source>
</evidence>
<keyword evidence="8" id="KW-1185">Reference proteome</keyword>
<dbReference type="PANTHER" id="PTHR13943">
    <property type="entry name" value="HRAS-LIKE SUPPRESSOR - RELATED"/>
    <property type="match status" value="1"/>
</dbReference>
<comment type="similarity">
    <text evidence="1">Belongs to the H-rev107 family.</text>
</comment>
<keyword evidence="2" id="KW-0808">Transferase</keyword>
<accession>A0A5E4D951</accession>
<dbReference type="InterPro" id="IPR007053">
    <property type="entry name" value="LRAT_dom"/>
</dbReference>
<dbReference type="PANTHER" id="PTHR13943:SF31">
    <property type="entry name" value="PHOSPHOLIPASE A AND ACYLTRANSFERASE 3"/>
    <property type="match status" value="1"/>
</dbReference>
<protein>
    <recommendedName>
        <fullName evidence="6">LRAT domain-containing protein</fullName>
    </recommendedName>
</protein>
<dbReference type="InterPro" id="IPR051496">
    <property type="entry name" value="H-rev107_PLA/AT"/>
</dbReference>
<dbReference type="Proteomes" id="UP000335636">
    <property type="component" value="Unassembled WGS sequence"/>
</dbReference>
<organism evidence="7 8">
    <name type="scientific">Marmota monax</name>
    <name type="common">Woodchuck</name>
    <dbReference type="NCBI Taxonomy" id="9995"/>
    <lineage>
        <taxon>Eukaryota</taxon>
        <taxon>Metazoa</taxon>
        <taxon>Chordata</taxon>
        <taxon>Craniata</taxon>
        <taxon>Vertebrata</taxon>
        <taxon>Euteleostomi</taxon>
        <taxon>Mammalia</taxon>
        <taxon>Eutheria</taxon>
        <taxon>Euarchontoglires</taxon>
        <taxon>Glires</taxon>
        <taxon>Rodentia</taxon>
        <taxon>Sciuromorpha</taxon>
        <taxon>Sciuridae</taxon>
        <taxon>Xerinae</taxon>
        <taxon>Marmotini</taxon>
        <taxon>Marmota</taxon>
    </lineage>
</organism>
<comment type="caution">
    <text evidence="7">The sequence shown here is derived from an EMBL/GenBank/DDBJ whole genome shotgun (WGS) entry which is preliminary data.</text>
</comment>
<dbReference type="GO" id="GO:0005737">
    <property type="term" value="C:cytoplasm"/>
    <property type="evidence" value="ECO:0007669"/>
    <property type="project" value="TreeGrafter"/>
</dbReference>
<feature type="non-terminal residue" evidence="7">
    <location>
        <position position="274"/>
    </location>
</feature>
<keyword evidence="4" id="KW-0443">Lipid metabolism</keyword>
<gene>
    <name evidence="7" type="ORF">MONAX_5E029043</name>
</gene>
<evidence type="ECO:0000256" key="2">
    <source>
        <dbReference type="ARBA" id="ARBA00022679"/>
    </source>
</evidence>
<proteinExistence type="inferred from homology"/>
<evidence type="ECO:0000256" key="3">
    <source>
        <dbReference type="ARBA" id="ARBA00022801"/>
    </source>
</evidence>
<dbReference type="Gene3D" id="3.90.1720.10">
    <property type="entry name" value="endopeptidase domain like (from Nostoc punctiforme)"/>
    <property type="match status" value="2"/>
</dbReference>
<feature type="domain" description="LRAT" evidence="6">
    <location>
        <begin position="155"/>
        <end position="274"/>
    </location>
</feature>